<keyword evidence="3" id="KW-1185">Reference proteome</keyword>
<reference evidence="2 3" key="1">
    <citation type="submission" date="2016-05" db="EMBL/GenBank/DDBJ databases">
        <title>Complete genome sequence of Novosphingobium guangzhouense SA925(T).</title>
        <authorList>
            <person name="Sha S."/>
        </authorList>
    </citation>
    <scope>NUCLEOTIDE SEQUENCE [LARGE SCALE GENOMIC DNA]</scope>
    <source>
        <strain evidence="2 3">SA925</strain>
    </source>
</reference>
<proteinExistence type="predicted"/>
<accession>A0A2K2G0N6</accession>
<name>A0A2K2G0N6_9SPHN</name>
<dbReference type="RefSeq" id="WP_103096154.1">
    <property type="nucleotide sequence ID" value="NZ_LYMM01000033.1"/>
</dbReference>
<organism evidence="2 3">
    <name type="scientific">Novosphingobium guangzhouense</name>
    <dbReference type="NCBI Taxonomy" id="1850347"/>
    <lineage>
        <taxon>Bacteria</taxon>
        <taxon>Pseudomonadati</taxon>
        <taxon>Pseudomonadota</taxon>
        <taxon>Alphaproteobacteria</taxon>
        <taxon>Sphingomonadales</taxon>
        <taxon>Sphingomonadaceae</taxon>
        <taxon>Novosphingobium</taxon>
    </lineage>
</organism>
<feature type="coiled-coil region" evidence="1">
    <location>
        <begin position="4"/>
        <end position="81"/>
    </location>
</feature>
<evidence type="ECO:0000256" key="1">
    <source>
        <dbReference type="SAM" id="Coils"/>
    </source>
</evidence>
<dbReference type="EMBL" id="LYMM01000033">
    <property type="protein sequence ID" value="PNU04615.1"/>
    <property type="molecule type" value="Genomic_DNA"/>
</dbReference>
<keyword evidence="1" id="KW-0175">Coiled coil</keyword>
<protein>
    <submittedName>
        <fullName evidence="2">Uncharacterized protein</fullName>
    </submittedName>
</protein>
<comment type="caution">
    <text evidence="2">The sequence shown here is derived from an EMBL/GenBank/DDBJ whole genome shotgun (WGS) entry which is preliminary data.</text>
</comment>
<gene>
    <name evidence="2" type="ORF">A8V01_19595</name>
</gene>
<evidence type="ECO:0000313" key="3">
    <source>
        <dbReference type="Proteomes" id="UP000236327"/>
    </source>
</evidence>
<dbReference type="Proteomes" id="UP000236327">
    <property type="component" value="Unassembled WGS sequence"/>
</dbReference>
<sequence>MSTMETLEAAVQEARLLKASAEGRLIAAKMEFEKARAEVDAAIQTFYAAHDAHGKAVREETKELKAKLKEAEAKLAEEGAA</sequence>
<dbReference type="AlphaFoldDB" id="A0A2K2G0N6"/>
<evidence type="ECO:0000313" key="2">
    <source>
        <dbReference type="EMBL" id="PNU04615.1"/>
    </source>
</evidence>